<sequence>MAEHGHGHSVAAWTAVTILLVASAIMSLAVVLASVWMFVAGGVLVLVGVIAGKVLAMAGFGQHKPEAAEGTTAIR</sequence>
<gene>
    <name evidence="2" type="ORF">FB474_2105</name>
</gene>
<dbReference type="RefSeq" id="WP_141788571.1">
    <property type="nucleotide sequence ID" value="NZ_BAAAKX010000002.1"/>
</dbReference>
<keyword evidence="1" id="KW-1133">Transmembrane helix</keyword>
<feature type="transmembrane region" description="Helical" evidence="1">
    <location>
        <begin position="12"/>
        <end position="30"/>
    </location>
</feature>
<reference evidence="2 3" key="1">
    <citation type="submission" date="2019-06" db="EMBL/GenBank/DDBJ databases">
        <title>Sequencing the genomes of 1000 actinobacteria strains.</title>
        <authorList>
            <person name="Klenk H.-P."/>
        </authorList>
    </citation>
    <scope>NUCLEOTIDE SEQUENCE [LARGE SCALE GENOMIC DNA]</scope>
    <source>
        <strain evidence="2 3">DSM 18082</strain>
    </source>
</reference>
<name>A0A542ZK92_9MICO</name>
<evidence type="ECO:0000256" key="1">
    <source>
        <dbReference type="SAM" id="Phobius"/>
    </source>
</evidence>
<evidence type="ECO:0000313" key="2">
    <source>
        <dbReference type="EMBL" id="TQL60708.1"/>
    </source>
</evidence>
<dbReference type="NCBIfam" id="NF041681">
    <property type="entry name" value="HGxxPAAW"/>
    <property type="match status" value="1"/>
</dbReference>
<dbReference type="AlphaFoldDB" id="A0A542ZK92"/>
<organism evidence="2 3">
    <name type="scientific">Oryzihumus leptocrescens</name>
    <dbReference type="NCBI Taxonomy" id="297536"/>
    <lineage>
        <taxon>Bacteria</taxon>
        <taxon>Bacillati</taxon>
        <taxon>Actinomycetota</taxon>
        <taxon>Actinomycetes</taxon>
        <taxon>Micrococcales</taxon>
        <taxon>Intrasporangiaceae</taxon>
        <taxon>Oryzihumus</taxon>
    </lineage>
</organism>
<keyword evidence="1" id="KW-0812">Transmembrane</keyword>
<protein>
    <submittedName>
        <fullName evidence="2">Uncharacterized protein</fullName>
    </submittedName>
</protein>
<dbReference type="Pfam" id="PF20447">
    <property type="entry name" value="DUF6704"/>
    <property type="match status" value="1"/>
</dbReference>
<dbReference type="EMBL" id="VFOQ01000001">
    <property type="protein sequence ID" value="TQL60708.1"/>
    <property type="molecule type" value="Genomic_DNA"/>
</dbReference>
<keyword evidence="1" id="KW-0472">Membrane</keyword>
<evidence type="ECO:0000313" key="3">
    <source>
        <dbReference type="Proteomes" id="UP000319514"/>
    </source>
</evidence>
<dbReference type="OrthoDB" id="3872677at2"/>
<proteinExistence type="predicted"/>
<comment type="caution">
    <text evidence="2">The sequence shown here is derived from an EMBL/GenBank/DDBJ whole genome shotgun (WGS) entry which is preliminary data.</text>
</comment>
<dbReference type="InterPro" id="IPR046550">
    <property type="entry name" value="DUF6704"/>
</dbReference>
<dbReference type="Proteomes" id="UP000319514">
    <property type="component" value="Unassembled WGS sequence"/>
</dbReference>
<feature type="transmembrane region" description="Helical" evidence="1">
    <location>
        <begin position="36"/>
        <end position="56"/>
    </location>
</feature>
<keyword evidence="3" id="KW-1185">Reference proteome</keyword>
<accession>A0A542ZK92</accession>